<dbReference type="RefSeq" id="WP_345496853.1">
    <property type="nucleotide sequence ID" value="NZ_BAABJM010000003.1"/>
</dbReference>
<feature type="compositionally biased region" description="Basic and acidic residues" evidence="1">
    <location>
        <begin position="7"/>
        <end position="21"/>
    </location>
</feature>
<evidence type="ECO:0000256" key="1">
    <source>
        <dbReference type="SAM" id="MobiDB-lite"/>
    </source>
</evidence>
<accession>A0ABP9KGT6</accession>
<name>A0ABP9KGT6_9NOCA</name>
<organism evidence="2 3">
    <name type="scientific">Nocardia callitridis</name>
    <dbReference type="NCBI Taxonomy" id="648753"/>
    <lineage>
        <taxon>Bacteria</taxon>
        <taxon>Bacillati</taxon>
        <taxon>Actinomycetota</taxon>
        <taxon>Actinomycetes</taxon>
        <taxon>Mycobacteriales</taxon>
        <taxon>Nocardiaceae</taxon>
        <taxon>Nocardia</taxon>
    </lineage>
</organism>
<dbReference type="EMBL" id="BAABJM010000003">
    <property type="protein sequence ID" value="GAA5058446.1"/>
    <property type="molecule type" value="Genomic_DNA"/>
</dbReference>
<dbReference type="Proteomes" id="UP001500603">
    <property type="component" value="Unassembled WGS sequence"/>
</dbReference>
<comment type="caution">
    <text evidence="2">The sequence shown here is derived from an EMBL/GenBank/DDBJ whole genome shotgun (WGS) entry which is preliminary data.</text>
</comment>
<reference evidence="3" key="1">
    <citation type="journal article" date="2019" name="Int. J. Syst. Evol. Microbiol.">
        <title>The Global Catalogue of Microorganisms (GCM) 10K type strain sequencing project: providing services to taxonomists for standard genome sequencing and annotation.</title>
        <authorList>
            <consortium name="The Broad Institute Genomics Platform"/>
            <consortium name="The Broad Institute Genome Sequencing Center for Infectious Disease"/>
            <person name="Wu L."/>
            <person name="Ma J."/>
        </authorList>
    </citation>
    <scope>NUCLEOTIDE SEQUENCE [LARGE SCALE GENOMIC DNA]</scope>
    <source>
        <strain evidence="3">JCM 18298</strain>
    </source>
</reference>
<evidence type="ECO:0000313" key="3">
    <source>
        <dbReference type="Proteomes" id="UP001500603"/>
    </source>
</evidence>
<protein>
    <submittedName>
        <fullName evidence="2">Uncharacterized protein</fullName>
    </submittedName>
</protein>
<gene>
    <name evidence="2" type="ORF">GCM10023318_37750</name>
</gene>
<evidence type="ECO:0000313" key="2">
    <source>
        <dbReference type="EMBL" id="GAA5058446.1"/>
    </source>
</evidence>
<feature type="region of interest" description="Disordered" evidence="1">
    <location>
        <begin position="1"/>
        <end position="21"/>
    </location>
</feature>
<proteinExistence type="predicted"/>
<sequence length="64" mass="7309">MIPVVPEAEHRGHDECDRRYTDIPPGAPTFVRRTDALPAAPWWRRLVVVTTSDPNRGAMRQLTE</sequence>
<keyword evidence="3" id="KW-1185">Reference proteome</keyword>